<evidence type="ECO:0000259" key="7">
    <source>
        <dbReference type="PROSITE" id="PS51457"/>
    </source>
</evidence>
<dbReference type="GO" id="GO:0045746">
    <property type="term" value="P:negative regulation of Notch signaling pathway"/>
    <property type="evidence" value="ECO:0007669"/>
    <property type="project" value="InterPro"/>
</dbReference>
<dbReference type="PROSITE" id="PS51457">
    <property type="entry name" value="BEN"/>
    <property type="match status" value="1"/>
</dbReference>
<dbReference type="SMART" id="SM01025">
    <property type="entry name" value="BEN"/>
    <property type="match status" value="1"/>
</dbReference>
<dbReference type="Gene3D" id="1.10.10.2590">
    <property type="entry name" value="BEN domain"/>
    <property type="match status" value="1"/>
</dbReference>
<organism evidence="8 9">
    <name type="scientific">Knipowitschia caucasica</name>
    <name type="common">Caucasian dwarf goby</name>
    <name type="synonym">Pomatoschistus caucasicus</name>
    <dbReference type="NCBI Taxonomy" id="637954"/>
    <lineage>
        <taxon>Eukaryota</taxon>
        <taxon>Metazoa</taxon>
        <taxon>Chordata</taxon>
        <taxon>Craniata</taxon>
        <taxon>Vertebrata</taxon>
        <taxon>Euteleostomi</taxon>
        <taxon>Actinopterygii</taxon>
        <taxon>Neopterygii</taxon>
        <taxon>Teleostei</taxon>
        <taxon>Neoteleostei</taxon>
        <taxon>Acanthomorphata</taxon>
        <taxon>Gobiaria</taxon>
        <taxon>Gobiiformes</taxon>
        <taxon>Gobioidei</taxon>
        <taxon>Gobiidae</taxon>
        <taxon>Gobiinae</taxon>
        <taxon>Knipowitschia</taxon>
    </lineage>
</organism>
<keyword evidence="2" id="KW-0678">Repressor</keyword>
<evidence type="ECO:0000256" key="6">
    <source>
        <dbReference type="SAM" id="MobiDB-lite"/>
    </source>
</evidence>
<dbReference type="Proteomes" id="UP001497482">
    <property type="component" value="Chromosome 1"/>
</dbReference>
<proteinExistence type="predicted"/>
<evidence type="ECO:0000313" key="8">
    <source>
        <dbReference type="EMBL" id="CAL1568977.1"/>
    </source>
</evidence>
<feature type="compositionally biased region" description="Polar residues" evidence="6">
    <location>
        <begin position="48"/>
        <end position="65"/>
    </location>
</feature>
<dbReference type="Pfam" id="PF10523">
    <property type="entry name" value="BEN"/>
    <property type="match status" value="1"/>
</dbReference>
<dbReference type="InterPro" id="IPR037496">
    <property type="entry name" value="BEND6-like"/>
</dbReference>
<evidence type="ECO:0000256" key="4">
    <source>
        <dbReference type="ARBA" id="ARBA00023163"/>
    </source>
</evidence>
<dbReference type="PANTHER" id="PTHR35346">
    <property type="entry name" value="BEN DOMAIN-CONTAINING PROTEIN 6"/>
    <property type="match status" value="1"/>
</dbReference>
<evidence type="ECO:0000313" key="9">
    <source>
        <dbReference type="Proteomes" id="UP001497482"/>
    </source>
</evidence>
<name>A0AAV2IZ88_KNICA</name>
<keyword evidence="9" id="KW-1185">Reference proteome</keyword>
<evidence type="ECO:0000256" key="1">
    <source>
        <dbReference type="ARBA" id="ARBA00004123"/>
    </source>
</evidence>
<accession>A0AAV2IZ88</accession>
<dbReference type="GO" id="GO:0003714">
    <property type="term" value="F:transcription corepressor activity"/>
    <property type="evidence" value="ECO:0007669"/>
    <property type="project" value="InterPro"/>
</dbReference>
<dbReference type="EMBL" id="OZ035823">
    <property type="protein sequence ID" value="CAL1568977.1"/>
    <property type="molecule type" value="Genomic_DNA"/>
</dbReference>
<evidence type="ECO:0000256" key="2">
    <source>
        <dbReference type="ARBA" id="ARBA00022491"/>
    </source>
</evidence>
<dbReference type="PANTHER" id="PTHR35346:SF1">
    <property type="entry name" value="BEN DOMAIN-CONTAINING PROTEIN 6"/>
    <property type="match status" value="1"/>
</dbReference>
<sequence>MFIEKCEKILKGHATQMMSKYDKKKKQKSTRQEARDKTLAKLKDTLSQKRSLQASEELFSSSDDCQTPVRKKRMRIQQFSPQPSSDDTDIGSPPPLQITGTDAQDNAVPSMAEIIGCLRELPETLRLMKECVEKVNTSLSHTSSTNVSHFLPGKTVAVSKRAFLRLNRTRMTVFAQELAVLLFSKDTLAKSTLTGKYGKGEMAKGQLDVIKVQAITDAVIEEFPGSTVSEVRAAIRRKCNNEHFSHKRP</sequence>
<evidence type="ECO:0000256" key="5">
    <source>
        <dbReference type="ARBA" id="ARBA00023242"/>
    </source>
</evidence>
<feature type="domain" description="BEN" evidence="7">
    <location>
        <begin position="151"/>
        <end position="246"/>
    </location>
</feature>
<dbReference type="InterPro" id="IPR018379">
    <property type="entry name" value="BEN_domain"/>
</dbReference>
<feature type="region of interest" description="Disordered" evidence="6">
    <location>
        <begin position="40"/>
        <end position="103"/>
    </location>
</feature>
<protein>
    <recommendedName>
        <fullName evidence="7">BEN domain-containing protein</fullName>
    </recommendedName>
</protein>
<dbReference type="AlphaFoldDB" id="A0AAV2IZ88"/>
<evidence type="ECO:0000256" key="3">
    <source>
        <dbReference type="ARBA" id="ARBA00023015"/>
    </source>
</evidence>
<keyword evidence="4" id="KW-0804">Transcription</keyword>
<reference evidence="8 9" key="1">
    <citation type="submission" date="2024-04" db="EMBL/GenBank/DDBJ databases">
        <authorList>
            <person name="Waldvogel A.-M."/>
            <person name="Schoenle A."/>
        </authorList>
    </citation>
    <scope>NUCLEOTIDE SEQUENCE [LARGE SCALE GENOMIC DNA]</scope>
</reference>
<dbReference type="GO" id="GO:0005634">
    <property type="term" value="C:nucleus"/>
    <property type="evidence" value="ECO:0007669"/>
    <property type="project" value="UniProtKB-SubCell"/>
</dbReference>
<dbReference type="GO" id="GO:0003677">
    <property type="term" value="F:DNA binding"/>
    <property type="evidence" value="ECO:0007669"/>
    <property type="project" value="InterPro"/>
</dbReference>
<keyword evidence="5" id="KW-0539">Nucleus</keyword>
<gene>
    <name evidence="8" type="ORF">KC01_LOCUS1495</name>
</gene>
<comment type="subcellular location">
    <subcellularLocation>
        <location evidence="1">Nucleus</location>
    </subcellularLocation>
</comment>
<dbReference type="GO" id="GO:0045666">
    <property type="term" value="P:positive regulation of neuron differentiation"/>
    <property type="evidence" value="ECO:0007669"/>
    <property type="project" value="InterPro"/>
</dbReference>
<keyword evidence="3" id="KW-0805">Transcription regulation</keyword>